<sequence length="73" mass="8391">MASPLLSERIGLVAMRSLCPKHSGEVMECLYLKKYVFSAVVDHADYISSYPFKTTRNHSKLLRAWLEVETWEG</sequence>
<name>A0A7J6VY75_THATH</name>
<evidence type="ECO:0000313" key="1">
    <source>
        <dbReference type="EMBL" id="KAF5189055.1"/>
    </source>
</evidence>
<dbReference type="AlphaFoldDB" id="A0A7J6VY75"/>
<feature type="non-terminal residue" evidence="1">
    <location>
        <position position="73"/>
    </location>
</feature>
<organism evidence="1 2">
    <name type="scientific">Thalictrum thalictroides</name>
    <name type="common">Rue-anemone</name>
    <name type="synonym">Anemone thalictroides</name>
    <dbReference type="NCBI Taxonomy" id="46969"/>
    <lineage>
        <taxon>Eukaryota</taxon>
        <taxon>Viridiplantae</taxon>
        <taxon>Streptophyta</taxon>
        <taxon>Embryophyta</taxon>
        <taxon>Tracheophyta</taxon>
        <taxon>Spermatophyta</taxon>
        <taxon>Magnoliopsida</taxon>
        <taxon>Ranunculales</taxon>
        <taxon>Ranunculaceae</taxon>
        <taxon>Thalictroideae</taxon>
        <taxon>Thalictrum</taxon>
    </lineage>
</organism>
<keyword evidence="2" id="KW-1185">Reference proteome</keyword>
<evidence type="ECO:0000313" key="2">
    <source>
        <dbReference type="Proteomes" id="UP000554482"/>
    </source>
</evidence>
<gene>
    <name evidence="1" type="ORF">FRX31_021358</name>
</gene>
<reference evidence="1 2" key="1">
    <citation type="submission" date="2020-06" db="EMBL/GenBank/DDBJ databases">
        <title>Transcriptomic and genomic resources for Thalictrum thalictroides and T. hernandezii: Facilitating candidate gene discovery in an emerging model plant lineage.</title>
        <authorList>
            <person name="Arias T."/>
            <person name="Riano-Pachon D.M."/>
            <person name="Di Stilio V.S."/>
        </authorList>
    </citation>
    <scope>NUCLEOTIDE SEQUENCE [LARGE SCALE GENOMIC DNA]</scope>
    <source>
        <strain evidence="2">cv. WT478/WT964</strain>
        <tissue evidence="1">Leaves</tissue>
    </source>
</reference>
<dbReference type="Proteomes" id="UP000554482">
    <property type="component" value="Unassembled WGS sequence"/>
</dbReference>
<accession>A0A7J6VY75</accession>
<comment type="caution">
    <text evidence="1">The sequence shown here is derived from an EMBL/GenBank/DDBJ whole genome shotgun (WGS) entry which is preliminary data.</text>
</comment>
<proteinExistence type="predicted"/>
<dbReference type="EMBL" id="JABWDY010026018">
    <property type="protein sequence ID" value="KAF5189055.1"/>
    <property type="molecule type" value="Genomic_DNA"/>
</dbReference>
<protein>
    <submittedName>
        <fullName evidence="1">Uncharacterized protein</fullName>
    </submittedName>
</protein>